<comment type="similarity">
    <text evidence="10">Belongs to the glycosyltransferase 28 family. MurG subfamily.</text>
</comment>
<evidence type="ECO:0000313" key="14">
    <source>
        <dbReference type="Proteomes" id="UP000178162"/>
    </source>
</evidence>
<keyword evidence="6 10" id="KW-0573">Peptidoglycan synthesis</keyword>
<comment type="catalytic activity">
    <reaction evidence="10">
        <text>di-trans,octa-cis-undecaprenyl diphospho-N-acetyl-alpha-D-muramoyl-L-alanyl-D-glutamyl-meso-2,6-diaminopimeloyl-D-alanyl-D-alanine + UDP-N-acetyl-alpha-D-glucosamine = di-trans,octa-cis-undecaprenyl diphospho-[N-acetyl-alpha-D-glucosaminyl-(1-&gt;4)]-N-acetyl-alpha-D-muramoyl-L-alanyl-D-glutamyl-meso-2,6-diaminopimeloyl-D-alanyl-D-alanine + UDP + H(+)</text>
        <dbReference type="Rhea" id="RHEA:31227"/>
        <dbReference type="ChEBI" id="CHEBI:15378"/>
        <dbReference type="ChEBI" id="CHEBI:57705"/>
        <dbReference type="ChEBI" id="CHEBI:58223"/>
        <dbReference type="ChEBI" id="CHEBI:61387"/>
        <dbReference type="ChEBI" id="CHEBI:61388"/>
        <dbReference type="EC" id="2.4.1.227"/>
    </reaction>
</comment>
<dbReference type="InterPro" id="IPR007235">
    <property type="entry name" value="Glyco_trans_28_C"/>
</dbReference>
<comment type="function">
    <text evidence="10">Cell wall formation. Catalyzes the transfer of a GlcNAc subunit on undecaprenyl-pyrophosphoryl-MurNAc-pentapeptide (lipid intermediate I) to form undecaprenyl-pyrophosphoryl-MurNAc-(pentapeptide)GlcNAc (lipid intermediate II).</text>
</comment>
<dbReference type="Pfam" id="PF04101">
    <property type="entry name" value="Glyco_tran_28_C"/>
    <property type="match status" value="1"/>
</dbReference>
<feature type="domain" description="Glycosyltransferase family 28 N-terminal" evidence="11">
    <location>
        <begin position="6"/>
        <end position="145"/>
    </location>
</feature>
<evidence type="ECO:0000256" key="6">
    <source>
        <dbReference type="ARBA" id="ARBA00022984"/>
    </source>
</evidence>
<dbReference type="EMBL" id="MHCR01000025">
    <property type="protein sequence ID" value="OGY25081.1"/>
    <property type="molecule type" value="Genomic_DNA"/>
</dbReference>
<gene>
    <name evidence="10" type="primary">murG</name>
    <name evidence="13" type="ORF">A2134_03580</name>
</gene>
<evidence type="ECO:0000256" key="8">
    <source>
        <dbReference type="ARBA" id="ARBA00023306"/>
    </source>
</evidence>
<feature type="binding site" evidence="10">
    <location>
        <position position="297"/>
    </location>
    <ligand>
        <name>UDP-N-acetyl-alpha-D-glucosamine</name>
        <dbReference type="ChEBI" id="CHEBI:57705"/>
    </ligand>
</feature>
<feature type="domain" description="Glycosyl transferase family 28 C-terminal" evidence="12">
    <location>
        <begin position="183"/>
        <end position="353"/>
    </location>
</feature>
<dbReference type="GO" id="GO:0009252">
    <property type="term" value="P:peptidoglycan biosynthetic process"/>
    <property type="evidence" value="ECO:0007669"/>
    <property type="project" value="UniProtKB-UniRule"/>
</dbReference>
<reference evidence="13 14" key="1">
    <citation type="journal article" date="2016" name="Nat. Commun.">
        <title>Thousands of microbial genomes shed light on interconnected biogeochemical processes in an aquifer system.</title>
        <authorList>
            <person name="Anantharaman K."/>
            <person name="Brown C.T."/>
            <person name="Hug L.A."/>
            <person name="Sharon I."/>
            <person name="Castelle C.J."/>
            <person name="Probst A.J."/>
            <person name="Thomas B.C."/>
            <person name="Singh A."/>
            <person name="Wilkins M.J."/>
            <person name="Karaoz U."/>
            <person name="Brodie E.L."/>
            <person name="Williams K.H."/>
            <person name="Hubbard S.S."/>
            <person name="Banfield J.F."/>
        </authorList>
    </citation>
    <scope>NUCLEOTIDE SEQUENCE [LARGE SCALE GENOMIC DNA]</scope>
</reference>
<dbReference type="Proteomes" id="UP000178162">
    <property type="component" value="Unassembled WGS sequence"/>
</dbReference>
<dbReference type="GO" id="GO:0005975">
    <property type="term" value="P:carbohydrate metabolic process"/>
    <property type="evidence" value="ECO:0007669"/>
    <property type="project" value="InterPro"/>
</dbReference>
<comment type="pathway">
    <text evidence="10">Cell wall biogenesis; peptidoglycan biosynthesis.</text>
</comment>
<keyword evidence="3 10" id="KW-0328">Glycosyltransferase</keyword>
<keyword evidence="7 10" id="KW-0472">Membrane</keyword>
<evidence type="ECO:0000256" key="9">
    <source>
        <dbReference type="ARBA" id="ARBA00023316"/>
    </source>
</evidence>
<comment type="caution">
    <text evidence="13">The sequence shown here is derived from an EMBL/GenBank/DDBJ whole genome shotgun (WGS) entry which is preliminary data.</text>
</comment>
<dbReference type="GO" id="GO:0050511">
    <property type="term" value="F:undecaprenyldiphospho-muramoylpentapeptide beta-N-acetylglucosaminyltransferase activity"/>
    <property type="evidence" value="ECO:0007669"/>
    <property type="project" value="UniProtKB-UniRule"/>
</dbReference>
<proteinExistence type="inferred from homology"/>
<evidence type="ECO:0000256" key="4">
    <source>
        <dbReference type="ARBA" id="ARBA00022679"/>
    </source>
</evidence>
<organism evidence="13 14">
    <name type="scientific">Candidatus Woykebacteria bacterium RBG_16_39_9b</name>
    <dbReference type="NCBI Taxonomy" id="1802595"/>
    <lineage>
        <taxon>Bacteria</taxon>
        <taxon>Candidatus Woykeibacteriota</taxon>
    </lineage>
</organism>
<feature type="binding site" evidence="10">
    <location>
        <begin position="6"/>
        <end position="8"/>
    </location>
    <ligand>
        <name>UDP-N-acetyl-alpha-D-glucosamine</name>
        <dbReference type="ChEBI" id="CHEBI:57705"/>
    </ligand>
</feature>
<dbReference type="CDD" id="cd03785">
    <property type="entry name" value="GT28_MurG"/>
    <property type="match status" value="1"/>
</dbReference>
<name>A0A1G1WBS6_9BACT</name>
<keyword evidence="9 10" id="KW-0961">Cell wall biogenesis/degradation</keyword>
<comment type="caution">
    <text evidence="10">Lacks conserved residue(s) required for the propagation of feature annotation.</text>
</comment>
<dbReference type="AlphaFoldDB" id="A0A1G1WBS6"/>
<evidence type="ECO:0000256" key="7">
    <source>
        <dbReference type="ARBA" id="ARBA00023136"/>
    </source>
</evidence>
<evidence type="ECO:0000313" key="13">
    <source>
        <dbReference type="EMBL" id="OGY25081.1"/>
    </source>
</evidence>
<dbReference type="UniPathway" id="UPA00219"/>
<keyword evidence="1 10" id="KW-1003">Cell membrane</keyword>
<keyword evidence="5 10" id="KW-0133">Cell shape</keyword>
<keyword evidence="4 10" id="KW-0808">Transferase</keyword>
<keyword evidence="2 10" id="KW-0132">Cell division</keyword>
<keyword evidence="8 10" id="KW-0131">Cell cycle</keyword>
<dbReference type="SUPFAM" id="SSF53756">
    <property type="entry name" value="UDP-Glycosyltransferase/glycogen phosphorylase"/>
    <property type="match status" value="1"/>
</dbReference>
<evidence type="ECO:0000256" key="1">
    <source>
        <dbReference type="ARBA" id="ARBA00022475"/>
    </source>
</evidence>
<dbReference type="GO" id="GO:0071555">
    <property type="term" value="P:cell wall organization"/>
    <property type="evidence" value="ECO:0007669"/>
    <property type="project" value="UniProtKB-KW"/>
</dbReference>
<dbReference type="InterPro" id="IPR006009">
    <property type="entry name" value="GlcNAc_MurG"/>
</dbReference>
<evidence type="ECO:0000256" key="10">
    <source>
        <dbReference type="HAMAP-Rule" id="MF_00033"/>
    </source>
</evidence>
<dbReference type="GO" id="GO:0005886">
    <property type="term" value="C:plasma membrane"/>
    <property type="evidence" value="ECO:0007669"/>
    <property type="project" value="UniProtKB-SubCell"/>
</dbReference>
<evidence type="ECO:0000256" key="3">
    <source>
        <dbReference type="ARBA" id="ARBA00022676"/>
    </source>
</evidence>
<dbReference type="EC" id="2.4.1.227" evidence="10"/>
<evidence type="ECO:0000259" key="12">
    <source>
        <dbReference type="Pfam" id="PF04101"/>
    </source>
</evidence>
<dbReference type="GO" id="GO:0008360">
    <property type="term" value="P:regulation of cell shape"/>
    <property type="evidence" value="ECO:0007669"/>
    <property type="project" value="UniProtKB-KW"/>
</dbReference>
<protein>
    <recommendedName>
        <fullName evidence="10">UDP-N-acetylglucosamine--N-acetylmuramyl-(pentapeptide) pyrophosphoryl-undecaprenol N-acetylglucosamine transferase</fullName>
        <ecNumber evidence="10">2.4.1.227</ecNumber>
    </recommendedName>
    <alternativeName>
        <fullName evidence="10">Undecaprenyl-PP-MurNAc-pentapeptide-UDPGlcNAc GlcNAc transferase</fullName>
    </alternativeName>
</protein>
<comment type="subcellular location">
    <subcellularLocation>
        <location evidence="10">Cell membrane</location>
        <topology evidence="10">Peripheral membrane protein</topology>
        <orientation evidence="10">Cytoplasmic side</orientation>
    </subcellularLocation>
</comment>
<evidence type="ECO:0000259" key="11">
    <source>
        <dbReference type="Pfam" id="PF03033"/>
    </source>
</evidence>
<dbReference type="GO" id="GO:0051301">
    <property type="term" value="P:cell division"/>
    <property type="evidence" value="ECO:0007669"/>
    <property type="project" value="UniProtKB-KW"/>
</dbReference>
<accession>A0A1G1WBS6</accession>
<dbReference type="STRING" id="1802595.A2134_03580"/>
<dbReference type="HAMAP" id="MF_00033">
    <property type="entry name" value="MurG"/>
    <property type="match status" value="1"/>
</dbReference>
<evidence type="ECO:0000256" key="2">
    <source>
        <dbReference type="ARBA" id="ARBA00022618"/>
    </source>
</evidence>
<dbReference type="PANTHER" id="PTHR21015">
    <property type="entry name" value="UDP-N-ACETYLGLUCOSAMINE--N-ACETYLMURAMYL-(PENTAPEPTIDE) PYROPHOSPHORYL-UNDECAPRENOL N-ACETYLGLUCOSAMINE TRANSFERASE 1"/>
    <property type="match status" value="1"/>
</dbReference>
<dbReference type="InterPro" id="IPR004276">
    <property type="entry name" value="GlycoTrans_28_N"/>
</dbReference>
<dbReference type="PANTHER" id="PTHR21015:SF22">
    <property type="entry name" value="GLYCOSYLTRANSFERASE"/>
    <property type="match status" value="1"/>
</dbReference>
<evidence type="ECO:0000256" key="5">
    <source>
        <dbReference type="ARBA" id="ARBA00022960"/>
    </source>
</evidence>
<dbReference type="Pfam" id="PF03033">
    <property type="entry name" value="Glyco_transf_28"/>
    <property type="match status" value="1"/>
</dbReference>
<dbReference type="Gene3D" id="3.40.50.2000">
    <property type="entry name" value="Glycogen Phosphorylase B"/>
    <property type="match status" value="2"/>
</dbReference>
<sequence length="369" mass="41155">MKIGLTGGHLTPALAVIEELKRYKEVNLFFVGRTNTMEGDPSPSPESVIIPNLGVKFYSIKTGRLQRKFTKFTLPSLTKIPFGFIQSILILLKEKPNLLISFGSYVAVPVSVAAWILRIPILTHEQTFKGGLANRFISKVAKRIAVSWESSIKHFPSKKVFVSGNPVRAEIISVKKRRTNRPVIYVTGGNQGAHIINVILAEILSNLLKKYEVVHQCGGSESYKDFEMLYALSSQWPRRIKNRYKLSKWYKTAELAEIFSTTDLVVGRSGANIVNEVAILGIPAVFIPLEIAAYGEQMDNAKVLAERGAAIILPEGRLTPKRLLAAIELVFKNYREYKKKAKAAGKLINKNAAKIMVDEAFRMVNVPKT</sequence>
<dbReference type="GO" id="GO:0051991">
    <property type="term" value="F:UDP-N-acetyl-D-glucosamine:N-acetylmuramoyl-L-alanyl-D-glutamyl-meso-2,6-diaminopimelyl-D-alanyl-D-alanine-diphosphoundecaprenol 4-beta-N-acetylglucosaminlytransferase activity"/>
    <property type="evidence" value="ECO:0007669"/>
    <property type="project" value="RHEA"/>
</dbReference>
<feature type="binding site" evidence="10">
    <location>
        <position position="168"/>
    </location>
    <ligand>
        <name>UDP-N-acetyl-alpha-D-glucosamine</name>
        <dbReference type="ChEBI" id="CHEBI:57705"/>
    </ligand>
</feature>